<accession>A0ABT4T0H0</accession>
<evidence type="ECO:0000256" key="1">
    <source>
        <dbReference type="SAM" id="Phobius"/>
    </source>
</evidence>
<reference evidence="2 3" key="1">
    <citation type="submission" date="2022-11" db="EMBL/GenBank/DDBJ databases">
        <title>Nonomuraea corallina sp. nov., a new species of the genus Nonomuraea isolated from sea side sediment in Thai sea.</title>
        <authorList>
            <person name="Ngamcharungchit C."/>
            <person name="Matsumoto A."/>
            <person name="Suriyachadkun C."/>
            <person name="Panbangred W."/>
            <person name="Inahashi Y."/>
            <person name="Intra B."/>
        </authorList>
    </citation>
    <scope>NUCLEOTIDE SEQUENCE [LARGE SCALE GENOMIC DNA]</scope>
    <source>
        <strain evidence="2 3">DSM 43553</strain>
    </source>
</reference>
<proteinExistence type="predicted"/>
<evidence type="ECO:0000313" key="2">
    <source>
        <dbReference type="EMBL" id="MDA0643013.1"/>
    </source>
</evidence>
<dbReference type="Pfam" id="PF11239">
    <property type="entry name" value="DUF3040"/>
    <property type="match status" value="1"/>
</dbReference>
<feature type="transmembrane region" description="Helical" evidence="1">
    <location>
        <begin position="49"/>
        <end position="82"/>
    </location>
</feature>
<dbReference type="Proteomes" id="UP001212498">
    <property type="component" value="Unassembled WGS sequence"/>
</dbReference>
<sequence length="92" mass="10773">MLDDRERDELRRIQRRLRDEDPDFTESFHSDARHLPRRAPDLSRRTYTVLLAISSTSCLIMMAAGSPFIALLFAGLAAWVWYARAHPYEHDQ</sequence>
<keyword evidence="1" id="KW-0472">Membrane</keyword>
<name>A0ABT4T0H0_9ACTN</name>
<keyword evidence="1" id="KW-0812">Transmembrane</keyword>
<protein>
    <submittedName>
        <fullName evidence="2">DUF3040 domain-containing protein</fullName>
    </submittedName>
</protein>
<evidence type="ECO:0000313" key="3">
    <source>
        <dbReference type="Proteomes" id="UP001212498"/>
    </source>
</evidence>
<dbReference type="InterPro" id="IPR021401">
    <property type="entry name" value="DUF3040"/>
</dbReference>
<gene>
    <name evidence="2" type="ORF">OUY24_20485</name>
</gene>
<keyword evidence="3" id="KW-1185">Reference proteome</keyword>
<keyword evidence="1" id="KW-1133">Transmembrane helix</keyword>
<organism evidence="2 3">
    <name type="scientific">Nonomuraea ferruginea</name>
    <dbReference type="NCBI Taxonomy" id="46174"/>
    <lineage>
        <taxon>Bacteria</taxon>
        <taxon>Bacillati</taxon>
        <taxon>Actinomycetota</taxon>
        <taxon>Actinomycetes</taxon>
        <taxon>Streptosporangiales</taxon>
        <taxon>Streptosporangiaceae</taxon>
        <taxon>Nonomuraea</taxon>
    </lineage>
</organism>
<dbReference type="EMBL" id="JAPNUD010000056">
    <property type="protein sequence ID" value="MDA0643013.1"/>
    <property type="molecule type" value="Genomic_DNA"/>
</dbReference>
<comment type="caution">
    <text evidence="2">The sequence shown here is derived from an EMBL/GenBank/DDBJ whole genome shotgun (WGS) entry which is preliminary data.</text>
</comment>
<dbReference type="RefSeq" id="WP_271277412.1">
    <property type="nucleotide sequence ID" value="NZ_BAABFD010000001.1"/>
</dbReference>